<protein>
    <submittedName>
        <fullName evidence="2">Uncharacterized protein</fullName>
    </submittedName>
</protein>
<evidence type="ECO:0000313" key="3">
    <source>
        <dbReference type="Proteomes" id="UP001372338"/>
    </source>
</evidence>
<comment type="similarity">
    <text evidence="1">Belongs to the ARG7 family.</text>
</comment>
<dbReference type="PANTHER" id="PTHR31374:SF139">
    <property type="entry name" value="OS02G0143300 PROTEIN"/>
    <property type="match status" value="1"/>
</dbReference>
<comment type="caution">
    <text evidence="2">The sequence shown here is derived from an EMBL/GenBank/DDBJ whole genome shotgun (WGS) entry which is preliminary data.</text>
</comment>
<keyword evidence="3" id="KW-1185">Reference proteome</keyword>
<evidence type="ECO:0000313" key="2">
    <source>
        <dbReference type="EMBL" id="KAK7255008.1"/>
    </source>
</evidence>
<organism evidence="2 3">
    <name type="scientific">Crotalaria pallida</name>
    <name type="common">Smooth rattlebox</name>
    <name type="synonym">Crotalaria striata</name>
    <dbReference type="NCBI Taxonomy" id="3830"/>
    <lineage>
        <taxon>Eukaryota</taxon>
        <taxon>Viridiplantae</taxon>
        <taxon>Streptophyta</taxon>
        <taxon>Embryophyta</taxon>
        <taxon>Tracheophyta</taxon>
        <taxon>Spermatophyta</taxon>
        <taxon>Magnoliopsida</taxon>
        <taxon>eudicotyledons</taxon>
        <taxon>Gunneridae</taxon>
        <taxon>Pentapetalae</taxon>
        <taxon>rosids</taxon>
        <taxon>fabids</taxon>
        <taxon>Fabales</taxon>
        <taxon>Fabaceae</taxon>
        <taxon>Papilionoideae</taxon>
        <taxon>50 kb inversion clade</taxon>
        <taxon>genistoids sensu lato</taxon>
        <taxon>core genistoids</taxon>
        <taxon>Crotalarieae</taxon>
        <taxon>Crotalaria</taxon>
    </lineage>
</organism>
<dbReference type="Pfam" id="PF02519">
    <property type="entry name" value="Auxin_inducible"/>
    <property type="match status" value="1"/>
</dbReference>
<sequence>MKLTTISLSPPRRAITRLPSTLKLVSSSSYHHANSIIGRKKIHKHKPLLVAGEELSDGSSRKRDSKRNNKVPKGFLAVYVGPESRRFVIPISFLGMPDFRVLMEMVTEEFGCDHDGALQIPCDEDHFEQILKTCFSRQRMISSKKLTC</sequence>
<dbReference type="AlphaFoldDB" id="A0AAN9HSY8"/>
<evidence type="ECO:0000256" key="1">
    <source>
        <dbReference type="ARBA" id="ARBA00006974"/>
    </source>
</evidence>
<reference evidence="2 3" key="1">
    <citation type="submission" date="2024-01" db="EMBL/GenBank/DDBJ databases">
        <title>The genomes of 5 underutilized Papilionoideae crops provide insights into root nodulation and disease resistanc.</title>
        <authorList>
            <person name="Yuan L."/>
        </authorList>
    </citation>
    <scope>NUCLEOTIDE SEQUENCE [LARGE SCALE GENOMIC DNA]</scope>
    <source>
        <strain evidence="2">ZHUSHIDOU_FW_LH</strain>
        <tissue evidence="2">Leaf</tissue>
    </source>
</reference>
<proteinExistence type="inferred from homology"/>
<dbReference type="PANTHER" id="PTHR31374">
    <property type="entry name" value="AUXIN-INDUCED PROTEIN-LIKE-RELATED"/>
    <property type="match status" value="1"/>
</dbReference>
<dbReference type="Proteomes" id="UP001372338">
    <property type="component" value="Unassembled WGS sequence"/>
</dbReference>
<gene>
    <name evidence="2" type="ORF">RIF29_28407</name>
</gene>
<dbReference type="EMBL" id="JAYWIO010000006">
    <property type="protein sequence ID" value="KAK7255008.1"/>
    <property type="molecule type" value="Genomic_DNA"/>
</dbReference>
<dbReference type="GO" id="GO:0009733">
    <property type="term" value="P:response to auxin"/>
    <property type="evidence" value="ECO:0007669"/>
    <property type="project" value="InterPro"/>
</dbReference>
<accession>A0AAN9HSY8</accession>
<name>A0AAN9HSY8_CROPI</name>
<dbReference type="InterPro" id="IPR003676">
    <property type="entry name" value="SAUR_fam"/>
</dbReference>